<keyword evidence="4" id="KW-0472">Membrane</keyword>
<keyword evidence="8" id="KW-1185">Reference proteome</keyword>
<comment type="subunit">
    <text evidence="3">Interacts with RAC1 (GTP-bound form preferentially).</text>
</comment>
<reference evidence="7 8" key="1">
    <citation type="submission" date="2023-05" db="EMBL/GenBank/DDBJ databases">
        <title>B98-5 Cell Line De Novo Hybrid Assembly: An Optical Mapping Approach.</title>
        <authorList>
            <person name="Kananen K."/>
            <person name="Auerbach J.A."/>
            <person name="Kautto E."/>
            <person name="Blachly J.S."/>
        </authorList>
    </citation>
    <scope>NUCLEOTIDE SEQUENCE [LARGE SCALE GENOMIC DNA]</scope>
    <source>
        <strain evidence="7">B95-8</strain>
        <tissue evidence="7">Cell line</tissue>
    </source>
</reference>
<dbReference type="InterPro" id="IPR009828">
    <property type="entry name" value="CYRIA/CYRIB_Rac1-bd"/>
</dbReference>
<keyword evidence="5" id="KW-0449">Lipoprotein</keyword>
<dbReference type="EMBL" id="JASSZA010000013">
    <property type="protein sequence ID" value="KAK2094983.1"/>
    <property type="molecule type" value="Genomic_DNA"/>
</dbReference>
<dbReference type="Proteomes" id="UP001266305">
    <property type="component" value="Unassembled WGS sequence"/>
</dbReference>
<organism evidence="7 8">
    <name type="scientific">Saguinus oedipus</name>
    <name type="common">Cotton-top tamarin</name>
    <name type="synonym">Oedipomidas oedipus</name>
    <dbReference type="NCBI Taxonomy" id="9490"/>
    <lineage>
        <taxon>Eukaryota</taxon>
        <taxon>Metazoa</taxon>
        <taxon>Chordata</taxon>
        <taxon>Craniata</taxon>
        <taxon>Vertebrata</taxon>
        <taxon>Euteleostomi</taxon>
        <taxon>Mammalia</taxon>
        <taxon>Eutheria</taxon>
        <taxon>Euarchontoglires</taxon>
        <taxon>Primates</taxon>
        <taxon>Haplorrhini</taxon>
        <taxon>Platyrrhini</taxon>
        <taxon>Cebidae</taxon>
        <taxon>Callitrichinae</taxon>
        <taxon>Saguinus</taxon>
    </lineage>
</organism>
<sequence>MEQTYLASSKIFPKVGLCAYRFAGMGNLIKVLTRDIDHNAAHFFLDFENAQPTESEKEIYNQVNVVLKDAEGILEDLQSYRGAGHEIRECRGHQGHSLGHTFHIPLHFSSDIWGTSEGRIKCRHQKVMIRNM</sequence>
<evidence type="ECO:0000256" key="2">
    <source>
        <dbReference type="ARBA" id="ARBA00005778"/>
    </source>
</evidence>
<comment type="caution">
    <text evidence="7">The sequence shown here is derived from an EMBL/GenBank/DDBJ whole genome shotgun (WGS) entry which is preliminary data.</text>
</comment>
<dbReference type="InterPro" id="IPR039789">
    <property type="entry name" value="CYRI"/>
</dbReference>
<evidence type="ECO:0000313" key="7">
    <source>
        <dbReference type="EMBL" id="KAK2094983.1"/>
    </source>
</evidence>
<comment type="similarity">
    <text evidence="2">Belongs to the CYRI family.</text>
</comment>
<feature type="domain" description="CYRIA/CYRIB Rac1 binding" evidence="6">
    <location>
        <begin position="43"/>
        <end position="89"/>
    </location>
</feature>
<evidence type="ECO:0000256" key="1">
    <source>
        <dbReference type="ARBA" id="ARBA00004635"/>
    </source>
</evidence>
<evidence type="ECO:0000256" key="4">
    <source>
        <dbReference type="ARBA" id="ARBA00023136"/>
    </source>
</evidence>
<accession>A0ABQ9UD27</accession>
<evidence type="ECO:0000256" key="3">
    <source>
        <dbReference type="ARBA" id="ARBA00011307"/>
    </source>
</evidence>
<dbReference type="Pfam" id="PF07159">
    <property type="entry name" value="CYRIA-B_Rac1-bd"/>
    <property type="match status" value="1"/>
</dbReference>
<proteinExistence type="inferred from homology"/>
<protein>
    <recommendedName>
        <fullName evidence="6">CYRIA/CYRIB Rac1 binding domain-containing protein</fullName>
    </recommendedName>
</protein>
<evidence type="ECO:0000313" key="8">
    <source>
        <dbReference type="Proteomes" id="UP001266305"/>
    </source>
</evidence>
<name>A0ABQ9UD27_SAGOE</name>
<gene>
    <name evidence="7" type="ORF">P7K49_026399</name>
</gene>
<dbReference type="PANTHER" id="PTHR12422">
    <property type="entry name" value="GH09096P"/>
    <property type="match status" value="1"/>
</dbReference>
<evidence type="ECO:0000259" key="6">
    <source>
        <dbReference type="Pfam" id="PF07159"/>
    </source>
</evidence>
<comment type="subcellular location">
    <subcellularLocation>
        <location evidence="1">Membrane</location>
        <topology evidence="1">Lipid-anchor</topology>
    </subcellularLocation>
</comment>
<evidence type="ECO:0000256" key="5">
    <source>
        <dbReference type="ARBA" id="ARBA00023288"/>
    </source>
</evidence>